<evidence type="ECO:0000313" key="2">
    <source>
        <dbReference type="Proteomes" id="UP000317715"/>
    </source>
</evidence>
<evidence type="ECO:0008006" key="3">
    <source>
        <dbReference type="Google" id="ProtNLM"/>
    </source>
</evidence>
<reference evidence="1 2" key="1">
    <citation type="submission" date="2019-06" db="EMBL/GenBank/DDBJ databases">
        <title>Whole genome shotgun sequence of Paenarthrobacter aurescens NBRC 12136.</title>
        <authorList>
            <person name="Hosoyama A."/>
            <person name="Uohara A."/>
            <person name="Ohji S."/>
            <person name="Ichikawa N."/>
        </authorList>
    </citation>
    <scope>NUCLEOTIDE SEQUENCE [LARGE SCALE GENOMIC DNA]</scope>
    <source>
        <strain evidence="1 2">NBRC 12136</strain>
    </source>
</reference>
<gene>
    <name evidence="1" type="ORF">AAU01_11090</name>
</gene>
<dbReference type="EMBL" id="BJMD01000006">
    <property type="protein sequence ID" value="GEB18354.1"/>
    <property type="molecule type" value="Genomic_DNA"/>
</dbReference>
<organism evidence="1 2">
    <name type="scientific">Paenarthrobacter aurescens</name>
    <name type="common">Arthrobacter aurescens</name>
    <dbReference type="NCBI Taxonomy" id="43663"/>
    <lineage>
        <taxon>Bacteria</taxon>
        <taxon>Bacillati</taxon>
        <taxon>Actinomycetota</taxon>
        <taxon>Actinomycetes</taxon>
        <taxon>Micrococcales</taxon>
        <taxon>Micrococcaceae</taxon>
        <taxon>Paenarthrobacter</taxon>
    </lineage>
</organism>
<name>A0A4Y3N8V4_PAEAU</name>
<protein>
    <recommendedName>
        <fullName evidence="3">Lipoprotein</fullName>
    </recommendedName>
</protein>
<dbReference type="PROSITE" id="PS51257">
    <property type="entry name" value="PROKAR_LIPOPROTEIN"/>
    <property type="match status" value="1"/>
</dbReference>
<sequence>MDMPRRVVVQLGLAGLVLTGCSVKVVENVEPFKLGVTNAGDADKPRVERPEPVKRYQFECRGINGNPLIILSSLEEVWANTQYKKFADVVVTYVGPQPQVLAAEENAAVNVAIEAGATGSRNDICLAIIKACTRNNPPTISTALYGLGGVPIVKGALTFAPMAPQAAVLTKWLKEVA</sequence>
<accession>A0A4Y3N8V4</accession>
<dbReference type="Proteomes" id="UP000317715">
    <property type="component" value="Unassembled WGS sequence"/>
</dbReference>
<evidence type="ECO:0000313" key="1">
    <source>
        <dbReference type="EMBL" id="GEB18354.1"/>
    </source>
</evidence>
<proteinExistence type="predicted"/>
<dbReference type="AlphaFoldDB" id="A0A4Y3N8V4"/>
<keyword evidence="2" id="KW-1185">Reference proteome</keyword>
<comment type="caution">
    <text evidence="1">The sequence shown here is derived from an EMBL/GenBank/DDBJ whole genome shotgun (WGS) entry which is preliminary data.</text>
</comment>